<reference evidence="2" key="2">
    <citation type="submission" date="2017-10" db="EMBL/GenBank/DDBJ databases">
        <title>Ladona fulva Genome sequencing and assembly.</title>
        <authorList>
            <person name="Murali S."/>
            <person name="Richards S."/>
            <person name="Bandaranaike D."/>
            <person name="Bellair M."/>
            <person name="Blankenburg K."/>
            <person name="Chao H."/>
            <person name="Dinh H."/>
            <person name="Doddapaneni H."/>
            <person name="Dugan-Rocha S."/>
            <person name="Elkadiri S."/>
            <person name="Gnanaolivu R."/>
            <person name="Hernandez B."/>
            <person name="Skinner E."/>
            <person name="Javaid M."/>
            <person name="Lee S."/>
            <person name="Li M."/>
            <person name="Ming W."/>
            <person name="Munidasa M."/>
            <person name="Muniz J."/>
            <person name="Nguyen L."/>
            <person name="Hughes D."/>
            <person name="Osuji N."/>
            <person name="Pu L.-L."/>
            <person name="Puazo M."/>
            <person name="Qu C."/>
            <person name="Quiroz J."/>
            <person name="Raj R."/>
            <person name="Weissenberger G."/>
            <person name="Xin Y."/>
            <person name="Zou X."/>
            <person name="Han Y."/>
            <person name="Worley K."/>
            <person name="Muzny D."/>
            <person name="Gibbs R."/>
        </authorList>
    </citation>
    <scope>NUCLEOTIDE SEQUENCE</scope>
    <source>
        <strain evidence="2">Sampled in the wild</strain>
    </source>
</reference>
<keyword evidence="3" id="KW-1185">Reference proteome</keyword>
<organism evidence="2 3">
    <name type="scientific">Ladona fulva</name>
    <name type="common">Scarce chaser dragonfly</name>
    <name type="synonym">Libellula fulva</name>
    <dbReference type="NCBI Taxonomy" id="123851"/>
    <lineage>
        <taxon>Eukaryota</taxon>
        <taxon>Metazoa</taxon>
        <taxon>Ecdysozoa</taxon>
        <taxon>Arthropoda</taxon>
        <taxon>Hexapoda</taxon>
        <taxon>Insecta</taxon>
        <taxon>Pterygota</taxon>
        <taxon>Palaeoptera</taxon>
        <taxon>Odonata</taxon>
        <taxon>Epiprocta</taxon>
        <taxon>Anisoptera</taxon>
        <taxon>Libelluloidea</taxon>
        <taxon>Libellulidae</taxon>
        <taxon>Ladona</taxon>
    </lineage>
</organism>
<protein>
    <submittedName>
        <fullName evidence="2">Uncharacterized protein</fullName>
    </submittedName>
</protein>
<accession>A0A8K0JXZ8</accession>
<evidence type="ECO:0000256" key="1">
    <source>
        <dbReference type="SAM" id="MobiDB-lite"/>
    </source>
</evidence>
<dbReference type="AlphaFoldDB" id="A0A8K0JXZ8"/>
<feature type="region of interest" description="Disordered" evidence="1">
    <location>
        <begin position="1"/>
        <end position="27"/>
    </location>
</feature>
<feature type="compositionally biased region" description="Polar residues" evidence="1">
    <location>
        <begin position="9"/>
        <end position="27"/>
    </location>
</feature>
<evidence type="ECO:0000313" key="3">
    <source>
        <dbReference type="Proteomes" id="UP000792457"/>
    </source>
</evidence>
<reference evidence="2" key="1">
    <citation type="submission" date="2013-04" db="EMBL/GenBank/DDBJ databases">
        <authorList>
            <person name="Qu J."/>
            <person name="Murali S.C."/>
            <person name="Bandaranaike D."/>
            <person name="Bellair M."/>
            <person name="Blankenburg K."/>
            <person name="Chao H."/>
            <person name="Dinh H."/>
            <person name="Doddapaneni H."/>
            <person name="Downs B."/>
            <person name="Dugan-Rocha S."/>
            <person name="Elkadiri S."/>
            <person name="Gnanaolivu R.D."/>
            <person name="Hernandez B."/>
            <person name="Javaid M."/>
            <person name="Jayaseelan J.C."/>
            <person name="Lee S."/>
            <person name="Li M."/>
            <person name="Ming W."/>
            <person name="Munidasa M."/>
            <person name="Muniz J."/>
            <person name="Nguyen L."/>
            <person name="Ongeri F."/>
            <person name="Osuji N."/>
            <person name="Pu L.-L."/>
            <person name="Puazo M."/>
            <person name="Qu C."/>
            <person name="Quiroz J."/>
            <person name="Raj R."/>
            <person name="Weissenberger G."/>
            <person name="Xin Y."/>
            <person name="Zou X."/>
            <person name="Han Y."/>
            <person name="Richards S."/>
            <person name="Worley K."/>
            <person name="Muzny D."/>
            <person name="Gibbs R."/>
        </authorList>
    </citation>
    <scope>NUCLEOTIDE SEQUENCE</scope>
    <source>
        <strain evidence="2">Sampled in the wild</strain>
    </source>
</reference>
<feature type="region of interest" description="Disordered" evidence="1">
    <location>
        <begin position="54"/>
        <end position="135"/>
    </location>
</feature>
<comment type="caution">
    <text evidence="2">The sequence shown here is derived from an EMBL/GenBank/DDBJ whole genome shotgun (WGS) entry which is preliminary data.</text>
</comment>
<gene>
    <name evidence="2" type="ORF">J437_LFUL012095</name>
</gene>
<dbReference type="EMBL" id="KZ308181">
    <property type="protein sequence ID" value="KAG8223992.1"/>
    <property type="molecule type" value="Genomic_DNA"/>
</dbReference>
<feature type="non-terminal residue" evidence="2">
    <location>
        <position position="1"/>
    </location>
</feature>
<name>A0A8K0JXZ8_LADFU</name>
<feature type="compositionally biased region" description="Polar residues" evidence="1">
    <location>
        <begin position="117"/>
        <end position="135"/>
    </location>
</feature>
<dbReference type="Proteomes" id="UP000792457">
    <property type="component" value="Unassembled WGS sequence"/>
</dbReference>
<proteinExistence type="predicted"/>
<feature type="compositionally biased region" description="Low complexity" evidence="1">
    <location>
        <begin position="89"/>
        <end position="105"/>
    </location>
</feature>
<evidence type="ECO:0000313" key="2">
    <source>
        <dbReference type="EMBL" id="KAG8223992.1"/>
    </source>
</evidence>
<sequence length="135" mass="14086">MNLLGGVQDETSSKPCRSRNVTHASQSDLHLRLGLLLGDECTNWDSLEGRDGTLRQARPADTGSCHMVRCSQSPARSTQRGHRRGPSGGSASTLLPSPSLTSLEPSRPPHGGADGGTCSSRFGTSSNTSPASTLT</sequence>